<feature type="region of interest" description="Disordered" evidence="1">
    <location>
        <begin position="286"/>
        <end position="337"/>
    </location>
</feature>
<feature type="region of interest" description="Disordered" evidence="1">
    <location>
        <begin position="1"/>
        <end position="58"/>
    </location>
</feature>
<dbReference type="AlphaFoldDB" id="A0A6C0EWL1"/>
<name>A0A6C0EWL1_9ZZZZ</name>
<protein>
    <submittedName>
        <fullName evidence="2">Uncharacterized protein</fullName>
    </submittedName>
</protein>
<organism evidence="2">
    <name type="scientific">viral metagenome</name>
    <dbReference type="NCBI Taxonomy" id="1070528"/>
    <lineage>
        <taxon>unclassified sequences</taxon>
        <taxon>metagenomes</taxon>
        <taxon>organismal metagenomes</taxon>
    </lineage>
</organism>
<accession>A0A6C0EWL1</accession>
<sequence>MKTVRRKYNRRRTNRRGTKKRLRHHRTKKSYQYGGVPKSDVPKSSTQRSRKGRNDRGYRAEDQFVEEFARVIGDLELIPKHAEHQRLHRQDPHDIPISLSSKLLGNYSVKSVGNKSEGQASYQVCAGDACVVTGNIKDTTNPLIMALVIRHEEELKNHKEGKKTVSLESYTIDLHKYKEALYGTLSEDEMHKIFERLKDLKKDYTSKDDKIAEIARAEIDAINVRLRAAGARLKLAPKASNREKNRPARLQAGLSIDKLSPRFRLLAKPFPMEHFKISSDEKMESKSFGQAAKASKNSAAPRASSAAPKASSVASRAPRASSAASRKSSASKRSSSAIRVSDLNKDVYLVPRTGIGKRRLPPIAE</sequence>
<dbReference type="EMBL" id="MN738968">
    <property type="protein sequence ID" value="QHT33497.1"/>
    <property type="molecule type" value="Genomic_DNA"/>
</dbReference>
<evidence type="ECO:0000313" key="2">
    <source>
        <dbReference type="EMBL" id="QHT33497.1"/>
    </source>
</evidence>
<reference evidence="2" key="1">
    <citation type="journal article" date="2020" name="Nature">
        <title>Giant virus diversity and host interactions through global metagenomics.</title>
        <authorList>
            <person name="Schulz F."/>
            <person name="Roux S."/>
            <person name="Paez-Espino D."/>
            <person name="Jungbluth S."/>
            <person name="Walsh D.A."/>
            <person name="Denef V.J."/>
            <person name="McMahon K.D."/>
            <person name="Konstantinidis K.T."/>
            <person name="Eloe-Fadrosh E.A."/>
            <person name="Kyrpides N.C."/>
            <person name="Woyke T."/>
        </authorList>
    </citation>
    <scope>NUCLEOTIDE SEQUENCE</scope>
    <source>
        <strain evidence="2">GVMAG-M-3300009161-36</strain>
    </source>
</reference>
<feature type="compositionally biased region" description="Basic residues" evidence="1">
    <location>
        <begin position="1"/>
        <end position="29"/>
    </location>
</feature>
<evidence type="ECO:0000256" key="1">
    <source>
        <dbReference type="SAM" id="MobiDB-lite"/>
    </source>
</evidence>
<feature type="compositionally biased region" description="Low complexity" evidence="1">
    <location>
        <begin position="291"/>
        <end position="337"/>
    </location>
</feature>
<proteinExistence type="predicted"/>